<keyword evidence="1" id="KW-0378">Hydrolase</keyword>
<accession>A0A517LKB1</accession>
<evidence type="ECO:0000256" key="1">
    <source>
        <dbReference type="ARBA" id="ARBA00022801"/>
    </source>
</evidence>
<keyword evidence="5" id="KW-1185">Reference proteome</keyword>
<dbReference type="PRINTS" id="PR00111">
    <property type="entry name" value="ABHYDROLASE"/>
</dbReference>
<dbReference type="InterPro" id="IPR000073">
    <property type="entry name" value="AB_hydrolase_1"/>
</dbReference>
<feature type="domain" description="AB hydrolase-1" evidence="3">
    <location>
        <begin position="42"/>
        <end position="135"/>
    </location>
</feature>
<evidence type="ECO:0000259" key="3">
    <source>
        <dbReference type="Pfam" id="PF00561"/>
    </source>
</evidence>
<dbReference type="EMBL" id="CP042198">
    <property type="protein sequence ID" value="QDS76082.1"/>
    <property type="molecule type" value="Genomic_DNA"/>
</dbReference>
<dbReference type="Pfam" id="PF00561">
    <property type="entry name" value="Abhydrolase_1"/>
    <property type="match status" value="1"/>
</dbReference>
<dbReference type="PANTHER" id="PTHR43329">
    <property type="entry name" value="EPOXIDE HYDROLASE"/>
    <property type="match status" value="1"/>
</dbReference>
<evidence type="ECO:0000313" key="5">
    <source>
        <dbReference type="Proteomes" id="UP000316270"/>
    </source>
</evidence>
<comment type="similarity">
    <text evidence="2">Belongs to the AB hydrolase superfamily. Epoxide hydrolase family.</text>
</comment>
<dbReference type="InterPro" id="IPR000639">
    <property type="entry name" value="Epox_hydrolase-like"/>
</dbReference>
<reference evidence="4 5" key="1">
    <citation type="submission" date="2019-07" db="EMBL/GenBank/DDBJ databases">
        <title>Finished genome of Venturia effusa.</title>
        <authorList>
            <person name="Young C.A."/>
            <person name="Cox M.P."/>
            <person name="Ganley A.R.D."/>
            <person name="David W.J."/>
        </authorList>
    </citation>
    <scope>NUCLEOTIDE SEQUENCE [LARGE SCALE GENOMIC DNA]</scope>
    <source>
        <strain evidence="5">albino</strain>
    </source>
</reference>
<proteinExistence type="inferred from homology"/>
<evidence type="ECO:0000313" key="4">
    <source>
        <dbReference type="EMBL" id="QDS76082.1"/>
    </source>
</evidence>
<dbReference type="Gene3D" id="3.40.50.1820">
    <property type="entry name" value="alpha/beta hydrolase"/>
    <property type="match status" value="1"/>
</dbReference>
<protein>
    <recommendedName>
        <fullName evidence="3">AB hydrolase-1 domain-containing protein</fullName>
    </recommendedName>
</protein>
<dbReference type="STRING" id="50376.A0A517LKB1"/>
<dbReference type="PRINTS" id="PR00412">
    <property type="entry name" value="EPOXHYDRLASE"/>
</dbReference>
<dbReference type="OrthoDB" id="408373at2759"/>
<dbReference type="Proteomes" id="UP000316270">
    <property type="component" value="Chromosome 14"/>
</dbReference>
<evidence type="ECO:0000256" key="2">
    <source>
        <dbReference type="ARBA" id="ARBA00038334"/>
    </source>
</evidence>
<sequence length="307" mass="34354">MATPASSSIQVNSFQAFLSKTTPEEVRIHYRIAQPPSQKKGVILLIHGYPESSYQFRHVIPLLATAGYKVIAPDYRGHGHSNPPTNSTVDMYTKRQLAADLHDLVTKHLDIKEKIHVVGHDIGGMIAHAYVAQFPADTESLIWGECPLPGSTVYEKTKHDPDLWHFDFQSHHPDLAVSLVTGKEELYLTHFYDRLAQKPSAFTNEDVQTYVRQYSRPGALRAGFLSYKAFETDGEDNQTWREKNGKVKVRNMVLSGEGSFLKGGAESIAREFYENPVVGLVEGSGHWLAEENPEGFAKEVLKFVESG</sequence>
<dbReference type="SUPFAM" id="SSF53474">
    <property type="entry name" value="alpha/beta-Hydrolases"/>
    <property type="match status" value="1"/>
</dbReference>
<organism evidence="4 5">
    <name type="scientific">Venturia effusa</name>
    <dbReference type="NCBI Taxonomy" id="50376"/>
    <lineage>
        <taxon>Eukaryota</taxon>
        <taxon>Fungi</taxon>
        <taxon>Dikarya</taxon>
        <taxon>Ascomycota</taxon>
        <taxon>Pezizomycotina</taxon>
        <taxon>Dothideomycetes</taxon>
        <taxon>Pleosporomycetidae</taxon>
        <taxon>Venturiales</taxon>
        <taxon>Venturiaceae</taxon>
        <taxon>Venturia</taxon>
    </lineage>
</organism>
<dbReference type="InterPro" id="IPR029058">
    <property type="entry name" value="AB_hydrolase_fold"/>
</dbReference>
<name>A0A517LKB1_9PEZI</name>
<dbReference type="AlphaFoldDB" id="A0A517LKB1"/>
<gene>
    <name evidence="4" type="ORF">FKW77_006089</name>
</gene>
<dbReference type="GO" id="GO:0016787">
    <property type="term" value="F:hydrolase activity"/>
    <property type="evidence" value="ECO:0007669"/>
    <property type="project" value="UniProtKB-KW"/>
</dbReference>